<protein>
    <submittedName>
        <fullName evidence="1">Uncharacterized protein</fullName>
    </submittedName>
</protein>
<dbReference type="EMBL" id="BGZK01000116">
    <property type="protein sequence ID" value="GBP20195.1"/>
    <property type="molecule type" value="Genomic_DNA"/>
</dbReference>
<organism evidence="1 2">
    <name type="scientific">Eumeta variegata</name>
    <name type="common">Bagworm moth</name>
    <name type="synonym">Eumeta japonica</name>
    <dbReference type="NCBI Taxonomy" id="151549"/>
    <lineage>
        <taxon>Eukaryota</taxon>
        <taxon>Metazoa</taxon>
        <taxon>Ecdysozoa</taxon>
        <taxon>Arthropoda</taxon>
        <taxon>Hexapoda</taxon>
        <taxon>Insecta</taxon>
        <taxon>Pterygota</taxon>
        <taxon>Neoptera</taxon>
        <taxon>Endopterygota</taxon>
        <taxon>Lepidoptera</taxon>
        <taxon>Glossata</taxon>
        <taxon>Ditrysia</taxon>
        <taxon>Tineoidea</taxon>
        <taxon>Psychidae</taxon>
        <taxon>Oiketicinae</taxon>
        <taxon>Eumeta</taxon>
    </lineage>
</organism>
<dbReference type="Proteomes" id="UP000299102">
    <property type="component" value="Unassembled WGS sequence"/>
</dbReference>
<comment type="caution">
    <text evidence="1">The sequence shown here is derived from an EMBL/GenBank/DDBJ whole genome shotgun (WGS) entry which is preliminary data.</text>
</comment>
<keyword evidence="2" id="KW-1185">Reference proteome</keyword>
<name>A0A4C1U1G6_EUMVA</name>
<dbReference type="AlphaFoldDB" id="A0A4C1U1G6"/>
<evidence type="ECO:0000313" key="2">
    <source>
        <dbReference type="Proteomes" id="UP000299102"/>
    </source>
</evidence>
<accession>A0A4C1U1G6</accession>
<sequence length="111" mass="12705">MCLIRGLHIVMVGVSLYQTRDAREQVSHQRVDDRRRPCILTIPEESLVYCWSLGKGIGYLMEGIGSMEGQRVEWVTTAQTLVETQQLKAVTLHSYSVRVWYFTSRIDGDGQ</sequence>
<reference evidence="1 2" key="1">
    <citation type="journal article" date="2019" name="Commun. Biol.">
        <title>The bagworm genome reveals a unique fibroin gene that provides high tensile strength.</title>
        <authorList>
            <person name="Kono N."/>
            <person name="Nakamura H."/>
            <person name="Ohtoshi R."/>
            <person name="Tomita M."/>
            <person name="Numata K."/>
            <person name="Arakawa K."/>
        </authorList>
    </citation>
    <scope>NUCLEOTIDE SEQUENCE [LARGE SCALE GENOMIC DNA]</scope>
</reference>
<evidence type="ECO:0000313" key="1">
    <source>
        <dbReference type="EMBL" id="GBP20195.1"/>
    </source>
</evidence>
<proteinExistence type="predicted"/>
<gene>
    <name evidence="1" type="ORF">EVAR_82068_1</name>
</gene>